<feature type="non-terminal residue" evidence="2">
    <location>
        <position position="1"/>
    </location>
</feature>
<dbReference type="AlphaFoldDB" id="A0A6J4R5K5"/>
<feature type="compositionally biased region" description="Basic residues" evidence="1">
    <location>
        <begin position="1"/>
        <end position="32"/>
    </location>
</feature>
<feature type="non-terminal residue" evidence="2">
    <location>
        <position position="66"/>
    </location>
</feature>
<evidence type="ECO:0000313" key="2">
    <source>
        <dbReference type="EMBL" id="CAA9463471.1"/>
    </source>
</evidence>
<proteinExistence type="predicted"/>
<sequence>AEGRTREHRRALVRRPLHPGRPRCRGRPRRPQPRGPLAGRRGGYPRAREFPRMVALVHLRLYGEGV</sequence>
<name>A0A6J4R5K5_9ACTN</name>
<gene>
    <name evidence="2" type="ORF">AVDCRST_MAG12-20</name>
</gene>
<reference evidence="2" key="1">
    <citation type="submission" date="2020-02" db="EMBL/GenBank/DDBJ databases">
        <authorList>
            <person name="Meier V. D."/>
        </authorList>
    </citation>
    <scope>NUCLEOTIDE SEQUENCE</scope>
    <source>
        <strain evidence="2">AVDCRST_MAG12</strain>
    </source>
</reference>
<dbReference type="EMBL" id="CADCVK010000003">
    <property type="protein sequence ID" value="CAA9463471.1"/>
    <property type="molecule type" value="Genomic_DNA"/>
</dbReference>
<evidence type="ECO:0000256" key="1">
    <source>
        <dbReference type="SAM" id="MobiDB-lite"/>
    </source>
</evidence>
<feature type="region of interest" description="Disordered" evidence="1">
    <location>
        <begin position="1"/>
        <end position="45"/>
    </location>
</feature>
<protein>
    <submittedName>
        <fullName evidence="2">Uncharacterized protein</fullName>
    </submittedName>
</protein>
<accession>A0A6J4R5K5</accession>
<organism evidence="2">
    <name type="scientific">uncultured Rubrobacteraceae bacterium</name>
    <dbReference type="NCBI Taxonomy" id="349277"/>
    <lineage>
        <taxon>Bacteria</taxon>
        <taxon>Bacillati</taxon>
        <taxon>Actinomycetota</taxon>
        <taxon>Rubrobacteria</taxon>
        <taxon>Rubrobacterales</taxon>
        <taxon>Rubrobacteraceae</taxon>
        <taxon>environmental samples</taxon>
    </lineage>
</organism>